<dbReference type="SUPFAM" id="SSF49493">
    <property type="entry name" value="HSP40/DnaJ peptide-binding domain"/>
    <property type="match status" value="2"/>
</dbReference>
<dbReference type="FunFam" id="2.60.260.20:FF:000005">
    <property type="entry name" value="Chaperone protein dnaJ 1, mitochondrial"/>
    <property type="match status" value="1"/>
</dbReference>
<dbReference type="EMBL" id="PGTM01000015">
    <property type="protein sequence ID" value="PJF37104.1"/>
    <property type="molecule type" value="Genomic_DNA"/>
</dbReference>
<dbReference type="Proteomes" id="UP000228947">
    <property type="component" value="Unassembled WGS sequence"/>
</dbReference>
<organism evidence="8 9">
    <name type="scientific">Candidatus Thermofonsia Clade 1 bacterium</name>
    <dbReference type="NCBI Taxonomy" id="2364210"/>
    <lineage>
        <taxon>Bacteria</taxon>
        <taxon>Bacillati</taxon>
        <taxon>Chloroflexota</taxon>
        <taxon>Candidatus Thermofontia</taxon>
        <taxon>Candidatus Thermofonsia Clade 1</taxon>
    </lineage>
</organism>
<dbReference type="InterPro" id="IPR036869">
    <property type="entry name" value="J_dom_sf"/>
</dbReference>
<dbReference type="GO" id="GO:0008270">
    <property type="term" value="F:zinc ion binding"/>
    <property type="evidence" value="ECO:0007669"/>
    <property type="project" value="UniProtKB-KW"/>
</dbReference>
<dbReference type="InterPro" id="IPR002939">
    <property type="entry name" value="DnaJ_C"/>
</dbReference>
<dbReference type="SUPFAM" id="SSF46565">
    <property type="entry name" value="Chaperone J-domain"/>
    <property type="match status" value="1"/>
</dbReference>
<feature type="domain" description="J" evidence="6">
    <location>
        <begin position="4"/>
        <end position="69"/>
    </location>
</feature>
<evidence type="ECO:0000313" key="10">
    <source>
        <dbReference type="Proteomes" id="UP000229681"/>
    </source>
</evidence>
<keyword evidence="5" id="KW-0143">Chaperone</keyword>
<evidence type="ECO:0000313" key="7">
    <source>
        <dbReference type="EMBL" id="PJF37104.1"/>
    </source>
</evidence>
<dbReference type="CDD" id="cd06257">
    <property type="entry name" value="DnaJ"/>
    <property type="match status" value="1"/>
</dbReference>
<accession>A0A2M8PHU0</accession>
<keyword evidence="4" id="KW-0862">Zinc</keyword>
<dbReference type="GO" id="GO:0042026">
    <property type="term" value="P:protein refolding"/>
    <property type="evidence" value="ECO:0007669"/>
    <property type="project" value="TreeGrafter"/>
</dbReference>
<dbReference type="Proteomes" id="UP000229681">
    <property type="component" value="Unassembled WGS sequence"/>
</dbReference>
<evidence type="ECO:0000256" key="5">
    <source>
        <dbReference type="ARBA" id="ARBA00023186"/>
    </source>
</evidence>
<evidence type="ECO:0000256" key="4">
    <source>
        <dbReference type="ARBA" id="ARBA00022833"/>
    </source>
</evidence>
<dbReference type="InterPro" id="IPR001623">
    <property type="entry name" value="DnaJ_domain"/>
</dbReference>
<dbReference type="AlphaFoldDB" id="A0A2M8PZ72"/>
<accession>A0A2M8PZ72</accession>
<dbReference type="GO" id="GO:0051082">
    <property type="term" value="F:unfolded protein binding"/>
    <property type="evidence" value="ECO:0007669"/>
    <property type="project" value="InterPro"/>
</dbReference>
<dbReference type="PROSITE" id="PS50076">
    <property type="entry name" value="DNAJ_2"/>
    <property type="match status" value="1"/>
</dbReference>
<dbReference type="PRINTS" id="PR00625">
    <property type="entry name" value="JDOMAIN"/>
</dbReference>
<dbReference type="EMBL" id="PGTL01000007">
    <property type="protein sequence ID" value="PJF42857.1"/>
    <property type="molecule type" value="Genomic_DNA"/>
</dbReference>
<protein>
    <submittedName>
        <fullName evidence="8">Molecular chaperone DnaJ</fullName>
    </submittedName>
</protein>
<reference evidence="9 10" key="1">
    <citation type="submission" date="2017-11" db="EMBL/GenBank/DDBJ databases">
        <title>Evolution of Phototrophy in the Chloroflexi Phylum Driven by Horizontal Gene Transfer.</title>
        <authorList>
            <person name="Ward L.M."/>
            <person name="Hemp J."/>
            <person name="Shih P.M."/>
            <person name="Mcglynn S.E."/>
            <person name="Fischer W."/>
        </authorList>
    </citation>
    <scope>NUCLEOTIDE SEQUENCE [LARGE SCALE GENOMIC DNA]</scope>
    <source>
        <strain evidence="8">CP1_1M</strain>
        <strain evidence="7">JP3_13</strain>
    </source>
</reference>
<evidence type="ECO:0000313" key="9">
    <source>
        <dbReference type="Proteomes" id="UP000228947"/>
    </source>
</evidence>
<dbReference type="PROSITE" id="PS00636">
    <property type="entry name" value="DNAJ_1"/>
    <property type="match status" value="1"/>
</dbReference>
<dbReference type="FunFam" id="1.10.287.110:FF:000034">
    <property type="entry name" value="Chaperone protein DnaJ"/>
    <property type="match status" value="1"/>
</dbReference>
<keyword evidence="2" id="KW-0677">Repeat</keyword>
<evidence type="ECO:0000313" key="8">
    <source>
        <dbReference type="EMBL" id="PJF42857.1"/>
    </source>
</evidence>
<name>A0A2M8PZ72_9CHLR</name>
<dbReference type="PANTHER" id="PTHR43096:SF52">
    <property type="entry name" value="DNAJ HOMOLOG 1, MITOCHONDRIAL-RELATED"/>
    <property type="match status" value="1"/>
</dbReference>
<proteinExistence type="predicted"/>
<dbReference type="Pfam" id="PF00226">
    <property type="entry name" value="DnaJ"/>
    <property type="match status" value="1"/>
</dbReference>
<dbReference type="InterPro" id="IPR018253">
    <property type="entry name" value="DnaJ_domain_CS"/>
</dbReference>
<evidence type="ECO:0000256" key="1">
    <source>
        <dbReference type="ARBA" id="ARBA00022723"/>
    </source>
</evidence>
<dbReference type="Gene3D" id="1.10.287.110">
    <property type="entry name" value="DnaJ domain"/>
    <property type="match status" value="1"/>
</dbReference>
<evidence type="ECO:0000259" key="6">
    <source>
        <dbReference type="PROSITE" id="PS50076"/>
    </source>
</evidence>
<comment type="caution">
    <text evidence="8">The sequence shown here is derived from an EMBL/GenBank/DDBJ whole genome shotgun (WGS) entry which is preliminary data.</text>
</comment>
<gene>
    <name evidence="7" type="ORF">CUN49_02125</name>
    <name evidence="8" type="ORF">CUN50_02355</name>
</gene>
<dbReference type="PANTHER" id="PTHR43096">
    <property type="entry name" value="DNAJ HOMOLOG 1, MITOCHONDRIAL-RELATED"/>
    <property type="match status" value="1"/>
</dbReference>
<evidence type="ECO:0000256" key="2">
    <source>
        <dbReference type="ARBA" id="ARBA00022737"/>
    </source>
</evidence>
<dbReference type="Gene3D" id="2.60.260.20">
    <property type="entry name" value="Urease metallochaperone UreE, N-terminal domain"/>
    <property type="match status" value="2"/>
</dbReference>
<dbReference type="GO" id="GO:0005737">
    <property type="term" value="C:cytoplasm"/>
    <property type="evidence" value="ECO:0007669"/>
    <property type="project" value="TreeGrafter"/>
</dbReference>
<keyword evidence="3" id="KW-0863">Zinc-finger</keyword>
<dbReference type="Pfam" id="PF01556">
    <property type="entry name" value="DnaJ_C"/>
    <property type="match status" value="1"/>
</dbReference>
<dbReference type="InterPro" id="IPR008971">
    <property type="entry name" value="HSP40/DnaJ_pept-bd"/>
</dbReference>
<sequence>MERDYYKILGVSRNASAEEIKKAYRNLARRYHPDRNPNNKEAEARFKQINEAYEVLSDAEKRARYDQLGQNYHQWRSSQGVNWSDFGGSSTFSGFGTEGSFADFLASIFGGTRARESAYRQPIRGQDVEMPIELTLEEAYSGTERTITRGNRRRTVRIPAGTRDGMRVRVEGEGEAGFAGGPNGDLYLVVSIKPHPVFEWRDDDLYTDLKLPLYTAVLGGEASVPTLNGEVKLRIPPGTQSGKLFRITGRGMPRLKQPGEYGNLYARVLIQVPTDLTGEELALFEKLASLRGRR</sequence>
<dbReference type="CDD" id="cd10747">
    <property type="entry name" value="DnaJ_C"/>
    <property type="match status" value="1"/>
</dbReference>
<dbReference type="SMART" id="SM00271">
    <property type="entry name" value="DnaJ"/>
    <property type="match status" value="1"/>
</dbReference>
<keyword evidence="1" id="KW-0479">Metal-binding</keyword>
<evidence type="ECO:0000256" key="3">
    <source>
        <dbReference type="ARBA" id="ARBA00022771"/>
    </source>
</evidence>